<dbReference type="Gene3D" id="3.100.10.10">
    <property type="match status" value="1"/>
</dbReference>
<dbReference type="FunFam" id="3.100.10.10:FF:000015">
    <property type="entry name" value="60S ribosomal protein L27A/L29"/>
    <property type="match status" value="1"/>
</dbReference>
<accession>F9WCV4</accession>
<dbReference type="SUPFAM" id="SSF52080">
    <property type="entry name" value="Ribosomal proteins L15p and L18e"/>
    <property type="match status" value="1"/>
</dbReference>
<dbReference type="PANTHER" id="PTHR11721">
    <property type="entry name" value="60S RIBOSOMAL PROTEIN L27A"/>
    <property type="match status" value="1"/>
</dbReference>
<keyword evidence="3" id="KW-0687">Ribonucleoprotein</keyword>
<sequence length="239" mass="26765">MCVHIIFSYIFFHAVLVRISGTAWSGGVNQGGIFFVCKDSYVLAECIIFPRAAQRFFLTLPLLPLPPFLHLSSSSTLCLSFFLFTRALLINSFDMPTRFKKTRHQRGSTFCGYGRVGKHRKHPSGRGNAGGEHHHRINFRKYHPGYFGKCGMNHYHKKKNATWKPTINLDNLTKLITRDEAAMAKKGEVLPVIDLLANGYAKLLGNGHLQAPCIVKARWVSKLADKKIRKAGGAVVLQA</sequence>
<dbReference type="InterPro" id="IPR030878">
    <property type="entry name" value="Ribosomal_uL15"/>
</dbReference>
<dbReference type="Pfam" id="PF00828">
    <property type="entry name" value="Ribosomal_L27A"/>
    <property type="match status" value="1"/>
</dbReference>
<dbReference type="EMBL" id="CAEQ01001773">
    <property type="protein sequence ID" value="CCD15102.1"/>
    <property type="molecule type" value="Genomic_DNA"/>
</dbReference>
<dbReference type="InterPro" id="IPR036227">
    <property type="entry name" value="Ribosomal_uL15/eL18_sf"/>
</dbReference>
<evidence type="ECO:0000313" key="7">
    <source>
        <dbReference type="Proteomes" id="UP000000702"/>
    </source>
</evidence>
<dbReference type="PANTHER" id="PTHR11721:SF3">
    <property type="entry name" value="LARGE RIBOSOMAL SUBUNIT PROTEIN UL15"/>
    <property type="match status" value="1"/>
</dbReference>
<protein>
    <submittedName>
        <fullName evidence="6">WGS project CAEQ00000000 data, annotated contig 2278</fullName>
    </submittedName>
</protein>
<dbReference type="HAMAP" id="MF_01341">
    <property type="entry name" value="Ribosomal_uL15"/>
    <property type="match status" value="1"/>
</dbReference>
<feature type="transmembrane region" description="Helical" evidence="4">
    <location>
        <begin position="68"/>
        <end position="89"/>
    </location>
</feature>
<dbReference type="VEuPathDB" id="TriTrypDB:TcIL3000_0_56640"/>
<evidence type="ECO:0000256" key="2">
    <source>
        <dbReference type="ARBA" id="ARBA00022980"/>
    </source>
</evidence>
<gene>
    <name evidence="6" type="ORF">TCIL3000_0_56640</name>
</gene>
<comment type="similarity">
    <text evidence="1">Belongs to the universal ribosomal protein uL15 family.</text>
</comment>
<evidence type="ECO:0000256" key="4">
    <source>
        <dbReference type="SAM" id="Phobius"/>
    </source>
</evidence>
<keyword evidence="4" id="KW-0812">Transmembrane</keyword>
<dbReference type="Proteomes" id="UP000000702">
    <property type="component" value="Unassembled WGS sequence"/>
</dbReference>
<keyword evidence="2" id="KW-0689">Ribosomal protein</keyword>
<comment type="caution">
    <text evidence="6">The sequence shown here is derived from an EMBL/GenBank/DDBJ whole genome shotgun (WGS) entry which is preliminary data.</text>
</comment>
<dbReference type="GO" id="GO:0003735">
    <property type="term" value="F:structural constituent of ribosome"/>
    <property type="evidence" value="ECO:0007669"/>
    <property type="project" value="InterPro"/>
</dbReference>
<evidence type="ECO:0000256" key="3">
    <source>
        <dbReference type="ARBA" id="ARBA00023274"/>
    </source>
</evidence>
<evidence type="ECO:0000313" key="6">
    <source>
        <dbReference type="EMBL" id="CCD15102.1"/>
    </source>
</evidence>
<evidence type="ECO:0000256" key="1">
    <source>
        <dbReference type="ARBA" id="ARBA00007320"/>
    </source>
</evidence>
<reference evidence="6 7" key="2">
    <citation type="journal article" date="2012" name="Proc. Natl. Acad. Sci. U.S.A.">
        <title>Antigenic diversity is generated by distinct evolutionary mechanisms in African trypanosome species.</title>
        <authorList>
            <person name="Jackson A.P."/>
            <person name="Berry A."/>
            <person name="Aslett M."/>
            <person name="Allison H.C."/>
            <person name="Burton P."/>
            <person name="Vavrova-Anderson J."/>
            <person name="Brown R."/>
            <person name="Browne H."/>
            <person name="Corton N."/>
            <person name="Hauser H."/>
            <person name="Gamble J."/>
            <person name="Gilderthorp R."/>
            <person name="Marcello L."/>
            <person name="McQuillan J."/>
            <person name="Otto T.D."/>
            <person name="Quail M.A."/>
            <person name="Sanders M.J."/>
            <person name="van Tonder A."/>
            <person name="Ginger M.L."/>
            <person name="Field M.C."/>
            <person name="Barry J.D."/>
            <person name="Hertz-Fowler C."/>
            <person name="Berriman M."/>
        </authorList>
    </citation>
    <scope>NUCLEOTIDE SEQUENCE [LARGE SCALE GENOMIC DNA]</scope>
    <source>
        <strain evidence="6 7">IL3000</strain>
    </source>
</reference>
<feature type="domain" description="Large ribosomal subunit protein uL15/eL18" evidence="5">
    <location>
        <begin position="166"/>
        <end position="236"/>
    </location>
</feature>
<dbReference type="AlphaFoldDB" id="F9WCV4"/>
<evidence type="ECO:0000259" key="5">
    <source>
        <dbReference type="Pfam" id="PF00828"/>
    </source>
</evidence>
<keyword evidence="7" id="KW-1185">Reference proteome</keyword>
<dbReference type="InterPro" id="IPR021131">
    <property type="entry name" value="Ribosomal_uL15/eL18"/>
</dbReference>
<name>F9WCV4_TRYCI</name>
<reference evidence="7" key="1">
    <citation type="submission" date="2011-07" db="EMBL/GenBank/DDBJ databases">
        <title>Divergent evolution of antigenic variation in African trypanosomes.</title>
        <authorList>
            <person name="Jackson A.P."/>
            <person name="Berry A."/>
            <person name="Allison H.C."/>
            <person name="Burton P."/>
            <person name="Anderson J."/>
            <person name="Aslett M."/>
            <person name="Brown R."/>
            <person name="Corton N."/>
            <person name="Harris D."/>
            <person name="Hauser H."/>
            <person name="Gamble J."/>
            <person name="Gilderthorp R."/>
            <person name="McQuillan J."/>
            <person name="Quail M.A."/>
            <person name="Sanders M."/>
            <person name="Van Tonder A."/>
            <person name="Ginger M.L."/>
            <person name="Donelson J.E."/>
            <person name="Field M.C."/>
            <person name="Barry J.D."/>
            <person name="Berriman M."/>
            <person name="Hertz-Fowler C."/>
        </authorList>
    </citation>
    <scope>NUCLEOTIDE SEQUENCE [LARGE SCALE GENOMIC DNA]</scope>
    <source>
        <strain evidence="7">IL3000</strain>
    </source>
</reference>
<keyword evidence="4" id="KW-1133">Transmembrane helix</keyword>
<proteinExistence type="inferred from homology"/>
<dbReference type="GO" id="GO:0006412">
    <property type="term" value="P:translation"/>
    <property type="evidence" value="ECO:0007669"/>
    <property type="project" value="InterPro"/>
</dbReference>
<keyword evidence="4" id="KW-0472">Membrane</keyword>
<dbReference type="GO" id="GO:0022625">
    <property type="term" value="C:cytosolic large ribosomal subunit"/>
    <property type="evidence" value="ECO:0007669"/>
    <property type="project" value="TreeGrafter"/>
</dbReference>
<organism evidence="6 7">
    <name type="scientific">Trypanosoma congolense (strain IL3000)</name>
    <dbReference type="NCBI Taxonomy" id="1068625"/>
    <lineage>
        <taxon>Eukaryota</taxon>
        <taxon>Discoba</taxon>
        <taxon>Euglenozoa</taxon>
        <taxon>Kinetoplastea</taxon>
        <taxon>Metakinetoplastina</taxon>
        <taxon>Trypanosomatida</taxon>
        <taxon>Trypanosomatidae</taxon>
        <taxon>Trypanosoma</taxon>
        <taxon>Nannomonas</taxon>
    </lineage>
</organism>